<sequence>MEKREAQAQSCVQVAVPCNSGGGFECWYIGTFRGSQGCGEANSEIREGFGPGWKLLLGISCL</sequence>
<accession>A0A2P2MX71</accession>
<name>A0A2P2MX71_RHIMU</name>
<evidence type="ECO:0000313" key="1">
    <source>
        <dbReference type="EMBL" id="MBX34798.1"/>
    </source>
</evidence>
<reference evidence="1" key="1">
    <citation type="submission" date="2018-02" db="EMBL/GenBank/DDBJ databases">
        <title>Rhizophora mucronata_Transcriptome.</title>
        <authorList>
            <person name="Meera S.P."/>
            <person name="Sreeshan A."/>
            <person name="Augustine A."/>
        </authorList>
    </citation>
    <scope>NUCLEOTIDE SEQUENCE</scope>
    <source>
        <tissue evidence="1">Leaf</tissue>
    </source>
</reference>
<protein>
    <submittedName>
        <fullName evidence="1">Intracellular protein transport protein USO1</fullName>
    </submittedName>
</protein>
<proteinExistence type="predicted"/>
<dbReference type="EMBL" id="GGEC01054314">
    <property type="protein sequence ID" value="MBX34798.1"/>
    <property type="molecule type" value="Transcribed_RNA"/>
</dbReference>
<dbReference type="AlphaFoldDB" id="A0A2P2MX71"/>
<organism evidence="1">
    <name type="scientific">Rhizophora mucronata</name>
    <name type="common">Asiatic mangrove</name>
    <dbReference type="NCBI Taxonomy" id="61149"/>
    <lineage>
        <taxon>Eukaryota</taxon>
        <taxon>Viridiplantae</taxon>
        <taxon>Streptophyta</taxon>
        <taxon>Embryophyta</taxon>
        <taxon>Tracheophyta</taxon>
        <taxon>Spermatophyta</taxon>
        <taxon>Magnoliopsida</taxon>
        <taxon>eudicotyledons</taxon>
        <taxon>Gunneridae</taxon>
        <taxon>Pentapetalae</taxon>
        <taxon>rosids</taxon>
        <taxon>fabids</taxon>
        <taxon>Malpighiales</taxon>
        <taxon>Rhizophoraceae</taxon>
        <taxon>Rhizophora</taxon>
    </lineage>
</organism>